<proteinExistence type="predicted"/>
<feature type="chain" id="PRO_5014435579" description="Secreted protein" evidence="2">
    <location>
        <begin position="20"/>
        <end position="127"/>
    </location>
</feature>
<keyword evidence="4" id="KW-1185">Reference proteome</keyword>
<evidence type="ECO:0000256" key="2">
    <source>
        <dbReference type="SAM" id="SignalP"/>
    </source>
</evidence>
<accession>A0A2J5HEK4</accession>
<feature type="transmembrane region" description="Helical" evidence="1">
    <location>
        <begin position="96"/>
        <end position="119"/>
    </location>
</feature>
<sequence>MHMPFVLCLSLSLSFLCLAFVSGLRACTAGLVWGFGDTCVCHVYLCEGTVRLQELERVCRLPFSICRKWRGSRCFDCLAHSFFDLVAGILHGSKGYLVLFCLILIWTSGRFVFFIYYLLCHFCLFWV</sequence>
<evidence type="ECO:0008006" key="5">
    <source>
        <dbReference type="Google" id="ProtNLM"/>
    </source>
</evidence>
<organism evidence="3 4">
    <name type="scientific">Aspergillus taichungensis</name>
    <dbReference type="NCBI Taxonomy" id="482145"/>
    <lineage>
        <taxon>Eukaryota</taxon>
        <taxon>Fungi</taxon>
        <taxon>Dikarya</taxon>
        <taxon>Ascomycota</taxon>
        <taxon>Pezizomycotina</taxon>
        <taxon>Eurotiomycetes</taxon>
        <taxon>Eurotiomycetidae</taxon>
        <taxon>Eurotiales</taxon>
        <taxon>Aspergillaceae</taxon>
        <taxon>Aspergillus</taxon>
        <taxon>Aspergillus subgen. Circumdati</taxon>
    </lineage>
</organism>
<evidence type="ECO:0000256" key="1">
    <source>
        <dbReference type="SAM" id="Phobius"/>
    </source>
</evidence>
<feature type="signal peptide" evidence="2">
    <location>
        <begin position="1"/>
        <end position="19"/>
    </location>
</feature>
<reference evidence="4" key="1">
    <citation type="submission" date="2017-12" db="EMBL/GenBank/DDBJ databases">
        <authorList>
            <consortium name="DOE Joint Genome Institute"/>
            <person name="Mondo S.J."/>
            <person name="Kjaerbolling I."/>
            <person name="Vesth T.C."/>
            <person name="Frisvad J.C."/>
            <person name="Nybo J.L."/>
            <person name="Theobald S."/>
            <person name="Kuo A."/>
            <person name="Bowyer P."/>
            <person name="Matsuda Y."/>
            <person name="Lyhne E.K."/>
            <person name="Kogle M.E."/>
            <person name="Clum A."/>
            <person name="Lipzen A."/>
            <person name="Salamov A."/>
            <person name="Ngan C.Y."/>
            <person name="Daum C."/>
            <person name="Chiniquy J."/>
            <person name="Barry K."/>
            <person name="LaButti K."/>
            <person name="Haridas S."/>
            <person name="Simmons B.A."/>
            <person name="Magnuson J.K."/>
            <person name="Mortensen U.H."/>
            <person name="Larsen T.O."/>
            <person name="Grigoriev I.V."/>
            <person name="Baker S.E."/>
            <person name="Andersen M.R."/>
            <person name="Nordberg H.P."/>
            <person name="Cantor M.N."/>
            <person name="Hua S.X."/>
        </authorList>
    </citation>
    <scope>NUCLEOTIDE SEQUENCE [LARGE SCALE GENOMIC DNA]</scope>
    <source>
        <strain evidence="4">IBT 19404</strain>
    </source>
</reference>
<protein>
    <recommendedName>
        <fullName evidence="5">Secreted protein</fullName>
    </recommendedName>
</protein>
<keyword evidence="1" id="KW-0812">Transmembrane</keyword>
<keyword evidence="2" id="KW-0732">Signal</keyword>
<evidence type="ECO:0000313" key="3">
    <source>
        <dbReference type="EMBL" id="PLN75184.1"/>
    </source>
</evidence>
<evidence type="ECO:0000313" key="4">
    <source>
        <dbReference type="Proteomes" id="UP000235023"/>
    </source>
</evidence>
<dbReference type="Proteomes" id="UP000235023">
    <property type="component" value="Unassembled WGS sequence"/>
</dbReference>
<keyword evidence="1" id="KW-1133">Transmembrane helix</keyword>
<keyword evidence="1" id="KW-0472">Membrane</keyword>
<name>A0A2J5HEK4_9EURO</name>
<gene>
    <name evidence="3" type="ORF">BDW42DRAFT_181182</name>
</gene>
<dbReference type="EMBL" id="KZ559660">
    <property type="protein sequence ID" value="PLN75184.1"/>
    <property type="molecule type" value="Genomic_DNA"/>
</dbReference>
<dbReference type="AlphaFoldDB" id="A0A2J5HEK4"/>